<dbReference type="Gene3D" id="3.40.50.1820">
    <property type="entry name" value="alpha/beta hydrolase"/>
    <property type="match status" value="1"/>
</dbReference>
<dbReference type="AlphaFoldDB" id="K9WMV3"/>
<protein>
    <submittedName>
        <fullName evidence="3">Alpha/beta superfamily hydrolase</fullName>
    </submittedName>
</protein>
<dbReference type="PATRIC" id="fig|1173027.3.peg.5806"/>
<dbReference type="PANTHER" id="PTHR12277:SF81">
    <property type="entry name" value="PROTEIN ABHD13"/>
    <property type="match status" value="1"/>
</dbReference>
<feature type="transmembrane region" description="Helical" evidence="1">
    <location>
        <begin position="21"/>
        <end position="44"/>
    </location>
</feature>
<keyword evidence="1" id="KW-0812">Transmembrane</keyword>
<keyword evidence="4" id="KW-1185">Reference proteome</keyword>
<sequence length="304" mass="34658">MGRRNLRHPLLVRRLLPLGRRLTIILMGGLASVYILACLVLLVVQKHLIFKPTYVIQKTPTDLNLRYQEVWLPIQTGFGKVERIHGWWIPTNKPKLGTLLYLHGNGINIGANVNQARRFGQMGFSVLLMDYRGYGRSEGGIPSESRMYQDAQTAWNYLVKKRRVPASQIYLYGHSLGGAVAIELARRHPEAAGLIVQSSFTSMQQMVERQPKFRLFPVKLLLTQRFDSVAKVKSLKMPVLFVHGTADPYIPAAMSKTLYTKAPQPKQLLLVSEAKHNNGDSFFNNIRYRHAIRSLVELTRSRQR</sequence>
<dbReference type="RefSeq" id="WP_015185020.1">
    <property type="nucleotide sequence ID" value="NC_019738.1"/>
</dbReference>
<keyword evidence="1" id="KW-1133">Transmembrane helix</keyword>
<dbReference type="GO" id="GO:0016787">
    <property type="term" value="F:hydrolase activity"/>
    <property type="evidence" value="ECO:0007669"/>
    <property type="project" value="UniProtKB-KW"/>
</dbReference>
<evidence type="ECO:0000259" key="2">
    <source>
        <dbReference type="Pfam" id="PF12146"/>
    </source>
</evidence>
<dbReference type="InterPro" id="IPR000073">
    <property type="entry name" value="AB_hydrolase_1"/>
</dbReference>
<dbReference type="SUPFAM" id="SSF53474">
    <property type="entry name" value="alpha/beta-Hydrolases"/>
    <property type="match status" value="1"/>
</dbReference>
<dbReference type="EMBL" id="CP003630">
    <property type="protein sequence ID" value="AFZ20887.1"/>
    <property type="molecule type" value="Genomic_DNA"/>
</dbReference>
<name>K9WMV3_9CYAN</name>
<dbReference type="InterPro" id="IPR029058">
    <property type="entry name" value="AB_hydrolase_fold"/>
</dbReference>
<evidence type="ECO:0000256" key="1">
    <source>
        <dbReference type="SAM" id="Phobius"/>
    </source>
</evidence>
<evidence type="ECO:0000313" key="3">
    <source>
        <dbReference type="EMBL" id="AFZ20887.1"/>
    </source>
</evidence>
<accession>K9WMV3</accession>
<dbReference type="STRING" id="1173027.Mic7113_5237"/>
<proteinExistence type="predicted"/>
<dbReference type="Proteomes" id="UP000010471">
    <property type="component" value="Chromosome"/>
</dbReference>
<dbReference type="KEGG" id="mic:Mic7113_5237"/>
<keyword evidence="3" id="KW-0378">Hydrolase</keyword>
<evidence type="ECO:0000313" key="4">
    <source>
        <dbReference type="Proteomes" id="UP000010471"/>
    </source>
</evidence>
<gene>
    <name evidence="3" type="ORF">Mic7113_5237</name>
</gene>
<dbReference type="InterPro" id="IPR022742">
    <property type="entry name" value="Hydrolase_4"/>
</dbReference>
<organism evidence="3 4">
    <name type="scientific">Allocoleopsis franciscana PCC 7113</name>
    <dbReference type="NCBI Taxonomy" id="1173027"/>
    <lineage>
        <taxon>Bacteria</taxon>
        <taxon>Bacillati</taxon>
        <taxon>Cyanobacteriota</taxon>
        <taxon>Cyanophyceae</taxon>
        <taxon>Coleofasciculales</taxon>
        <taxon>Coleofasciculaceae</taxon>
        <taxon>Allocoleopsis</taxon>
        <taxon>Allocoleopsis franciscana</taxon>
    </lineage>
</organism>
<dbReference type="PRINTS" id="PR00111">
    <property type="entry name" value="ABHYDROLASE"/>
</dbReference>
<dbReference type="PANTHER" id="PTHR12277">
    <property type="entry name" value="ALPHA/BETA HYDROLASE DOMAIN-CONTAINING PROTEIN"/>
    <property type="match status" value="1"/>
</dbReference>
<dbReference type="HOGENOM" id="CLU_029375_2_1_3"/>
<reference evidence="3 4" key="1">
    <citation type="submission" date="2012-06" db="EMBL/GenBank/DDBJ databases">
        <title>Finished chromosome of genome of Microcoleus sp. PCC 7113.</title>
        <authorList>
            <consortium name="US DOE Joint Genome Institute"/>
            <person name="Gugger M."/>
            <person name="Coursin T."/>
            <person name="Rippka R."/>
            <person name="Tandeau De Marsac N."/>
            <person name="Huntemann M."/>
            <person name="Wei C.-L."/>
            <person name="Han J."/>
            <person name="Detter J.C."/>
            <person name="Han C."/>
            <person name="Tapia R."/>
            <person name="Chen A."/>
            <person name="Kyrpides N."/>
            <person name="Mavromatis K."/>
            <person name="Markowitz V."/>
            <person name="Szeto E."/>
            <person name="Ivanova N."/>
            <person name="Pagani I."/>
            <person name="Pati A."/>
            <person name="Goodwin L."/>
            <person name="Nordberg H.P."/>
            <person name="Cantor M.N."/>
            <person name="Hua S.X."/>
            <person name="Woyke T."/>
            <person name="Kerfeld C.A."/>
        </authorList>
    </citation>
    <scope>NUCLEOTIDE SEQUENCE [LARGE SCALE GENOMIC DNA]</scope>
    <source>
        <strain evidence="3 4">PCC 7113</strain>
    </source>
</reference>
<feature type="domain" description="Serine aminopeptidase S33" evidence="2">
    <location>
        <begin position="97"/>
        <end position="212"/>
    </location>
</feature>
<dbReference type="Pfam" id="PF12146">
    <property type="entry name" value="Hydrolase_4"/>
    <property type="match status" value="1"/>
</dbReference>
<keyword evidence="1" id="KW-0472">Membrane</keyword>
<dbReference type="eggNOG" id="COG1073">
    <property type="taxonomic scope" value="Bacteria"/>
</dbReference>